<keyword evidence="3" id="KW-1185">Reference proteome</keyword>
<gene>
    <name evidence="2" type="ORF">J2S75_003891</name>
</gene>
<evidence type="ECO:0000313" key="2">
    <source>
        <dbReference type="EMBL" id="MDQ0304841.1"/>
    </source>
</evidence>
<proteinExistence type="predicted"/>
<comment type="caution">
    <text evidence="2">The sequence shown here is derived from an EMBL/GenBank/DDBJ whole genome shotgun (WGS) entry which is preliminary data.</text>
</comment>
<accession>A0ABU0BHQ5</accession>
<dbReference type="Proteomes" id="UP001224682">
    <property type="component" value="Unassembled WGS sequence"/>
</dbReference>
<evidence type="ECO:0000313" key="3">
    <source>
        <dbReference type="Proteomes" id="UP001224682"/>
    </source>
</evidence>
<dbReference type="SUPFAM" id="SSF53850">
    <property type="entry name" value="Periplasmic binding protein-like II"/>
    <property type="match status" value="1"/>
</dbReference>
<dbReference type="Gene3D" id="3.40.190.10">
    <property type="entry name" value="Periplasmic binding protein-like II"/>
    <property type="match status" value="2"/>
</dbReference>
<evidence type="ECO:0000259" key="1">
    <source>
        <dbReference type="Pfam" id="PF09084"/>
    </source>
</evidence>
<dbReference type="PANTHER" id="PTHR30024:SF21">
    <property type="entry name" value="ABC TRANSPORTER SUBSTRATE-BINDING PROTEIN"/>
    <property type="match status" value="1"/>
</dbReference>
<name>A0ABU0BHQ5_9HYPH</name>
<dbReference type="InterPro" id="IPR015168">
    <property type="entry name" value="SsuA/THI5"/>
</dbReference>
<organism evidence="2 3">
    <name type="scientific">Ancylobacter polymorphus</name>
    <dbReference type="NCBI Taxonomy" id="223390"/>
    <lineage>
        <taxon>Bacteria</taxon>
        <taxon>Pseudomonadati</taxon>
        <taxon>Pseudomonadota</taxon>
        <taxon>Alphaproteobacteria</taxon>
        <taxon>Hyphomicrobiales</taxon>
        <taxon>Xanthobacteraceae</taxon>
        <taxon>Ancylobacter</taxon>
    </lineage>
</organism>
<dbReference type="EMBL" id="JAUSUI010000010">
    <property type="protein sequence ID" value="MDQ0304841.1"/>
    <property type="molecule type" value="Genomic_DNA"/>
</dbReference>
<dbReference type="PANTHER" id="PTHR30024">
    <property type="entry name" value="ALIPHATIC SULFONATES-BINDING PROTEIN-RELATED"/>
    <property type="match status" value="1"/>
</dbReference>
<reference evidence="2 3" key="1">
    <citation type="submission" date="2023-07" db="EMBL/GenBank/DDBJ databases">
        <title>Genomic Encyclopedia of Type Strains, Phase IV (KMG-IV): sequencing the most valuable type-strain genomes for metagenomic binning, comparative biology and taxonomic classification.</title>
        <authorList>
            <person name="Goeker M."/>
        </authorList>
    </citation>
    <scope>NUCLEOTIDE SEQUENCE [LARGE SCALE GENOMIC DNA]</scope>
    <source>
        <strain evidence="2 3">DSM 2457</strain>
    </source>
</reference>
<sequence length="319" mass="34151">MLNRRQMLGGALIASAAIGRPAAAQIGRLTVASTQQGNWDTSVAELAQRAGIFKKHALDVNVIWSYGGGETLQAVLSGSADVGTAIGVMAVLGAFSKGAPVRIIGNEQTGAADLFWYVRTDSPIRSLADINGKTIAYSANGSSSHSVVMELTKTGILKATPVATGGAAATLTQVLSGQIAVGWSAPPFGLAQLDRKEIRILLTGDDARGVKERTSRVNIANLPALLAKRNQIERFASAYRETIDWMYESDDALKIYAEFAHISIDDARRIRKQFFPKSVLDPDVIHGIDQLIEDAVSQKYITAALDAGQIRQLIQIPPR</sequence>
<dbReference type="Pfam" id="PF09084">
    <property type="entry name" value="NMT1"/>
    <property type="match status" value="1"/>
</dbReference>
<protein>
    <submittedName>
        <fullName evidence="2">NitT/TauT family transport system substrate-binding protein</fullName>
    </submittedName>
</protein>
<dbReference type="RefSeq" id="WP_307022360.1">
    <property type="nucleotide sequence ID" value="NZ_JAUSUI010000010.1"/>
</dbReference>
<feature type="domain" description="SsuA/THI5-like" evidence="1">
    <location>
        <begin position="46"/>
        <end position="249"/>
    </location>
</feature>